<dbReference type="EMBL" id="JASPKZ010000067">
    <property type="protein sequence ID" value="KAJ9600719.1"/>
    <property type="molecule type" value="Genomic_DNA"/>
</dbReference>
<feature type="chain" id="PRO_5042127915" description="Glucosylceramidase" evidence="7">
    <location>
        <begin position="20"/>
        <end position="229"/>
    </location>
</feature>
<comment type="caution">
    <text evidence="9">The sequence shown here is derived from an EMBL/GenBank/DDBJ whole genome shotgun (WGS) entry which is preliminary data.</text>
</comment>
<dbReference type="InterPro" id="IPR001139">
    <property type="entry name" value="Glyco_hydro_30"/>
</dbReference>
<gene>
    <name evidence="9" type="ORF">L9F63_026141</name>
</gene>
<dbReference type="InterPro" id="IPR033453">
    <property type="entry name" value="Glyco_hydro_30_TIM-barrel"/>
</dbReference>
<dbReference type="PRINTS" id="PR00843">
    <property type="entry name" value="GLHYDRLASE30"/>
</dbReference>
<reference evidence="9" key="2">
    <citation type="submission" date="2023-05" db="EMBL/GenBank/DDBJ databases">
        <authorList>
            <person name="Fouks B."/>
        </authorList>
    </citation>
    <scope>NUCLEOTIDE SEQUENCE</scope>
    <source>
        <strain evidence="9">Stay&amp;Tobe</strain>
        <tissue evidence="9">Testes</tissue>
    </source>
</reference>
<protein>
    <recommendedName>
        <fullName evidence="3 6">Glucosylceramidase</fullName>
        <ecNumber evidence="3 6">3.2.1.45</ecNumber>
    </recommendedName>
</protein>
<comment type="similarity">
    <text evidence="2 6">Belongs to the glycosyl hydrolase 30 family.</text>
</comment>
<dbReference type="GO" id="GO:0006680">
    <property type="term" value="P:glucosylceramide catabolic process"/>
    <property type="evidence" value="ECO:0007669"/>
    <property type="project" value="TreeGrafter"/>
</dbReference>
<evidence type="ECO:0000256" key="6">
    <source>
        <dbReference type="RuleBase" id="RU361188"/>
    </source>
</evidence>
<sequence>MNKYLAVFLILWTLGNVHGEDCVPREYGEGKIVCVCNATYCDTLPSEFNVPDGGFLAYHSSKDGHRFHDIGGSFQESYQDDEVDTVFTVNRENTYQTMFGFGGAMTDAAGINIASLSESAQENVLRSYFAPEGSQYNMIRVPVGGSDFSTRAYSYDDVEGDDTLQNFALAEEDTKYKIPYIKRAIELNPRNILLFGAPWSSPKWMKTNNEFNGKGQLKEEYYQLWADYF</sequence>
<reference evidence="9" key="1">
    <citation type="journal article" date="2023" name="IScience">
        <title>Live-bearing cockroach genome reveals convergent evolutionary mechanisms linked to viviparity in insects and beyond.</title>
        <authorList>
            <person name="Fouks B."/>
            <person name="Harrison M.C."/>
            <person name="Mikhailova A.A."/>
            <person name="Marchal E."/>
            <person name="English S."/>
            <person name="Carruthers M."/>
            <person name="Jennings E.C."/>
            <person name="Chiamaka E.L."/>
            <person name="Frigard R.A."/>
            <person name="Pippel M."/>
            <person name="Attardo G.M."/>
            <person name="Benoit J.B."/>
            <person name="Bornberg-Bauer E."/>
            <person name="Tobe S.S."/>
        </authorList>
    </citation>
    <scope>NUCLEOTIDE SEQUENCE</scope>
    <source>
        <strain evidence="9">Stay&amp;Tobe</strain>
    </source>
</reference>
<keyword evidence="4 7" id="KW-0732">Signal</keyword>
<evidence type="ECO:0000256" key="2">
    <source>
        <dbReference type="ARBA" id="ARBA00005382"/>
    </source>
</evidence>
<feature type="non-terminal residue" evidence="9">
    <location>
        <position position="1"/>
    </location>
</feature>
<evidence type="ECO:0000313" key="9">
    <source>
        <dbReference type="EMBL" id="KAJ9600719.1"/>
    </source>
</evidence>
<feature type="signal peptide" evidence="7">
    <location>
        <begin position="1"/>
        <end position="19"/>
    </location>
</feature>
<dbReference type="AlphaFoldDB" id="A0AAD8ESR2"/>
<evidence type="ECO:0000313" key="10">
    <source>
        <dbReference type="Proteomes" id="UP001233999"/>
    </source>
</evidence>
<dbReference type="Proteomes" id="UP001233999">
    <property type="component" value="Unassembled WGS sequence"/>
</dbReference>
<dbReference type="PANTHER" id="PTHR11069:SF23">
    <property type="entry name" value="LYSOSOMAL ACID GLUCOSYLCERAMIDASE"/>
    <property type="match status" value="1"/>
</dbReference>
<proteinExistence type="inferred from homology"/>
<organism evidence="9 10">
    <name type="scientific">Diploptera punctata</name>
    <name type="common">Pacific beetle cockroach</name>
    <dbReference type="NCBI Taxonomy" id="6984"/>
    <lineage>
        <taxon>Eukaryota</taxon>
        <taxon>Metazoa</taxon>
        <taxon>Ecdysozoa</taxon>
        <taxon>Arthropoda</taxon>
        <taxon>Hexapoda</taxon>
        <taxon>Insecta</taxon>
        <taxon>Pterygota</taxon>
        <taxon>Neoptera</taxon>
        <taxon>Polyneoptera</taxon>
        <taxon>Dictyoptera</taxon>
        <taxon>Blattodea</taxon>
        <taxon>Blaberoidea</taxon>
        <taxon>Blaberidae</taxon>
        <taxon>Diplopterinae</taxon>
        <taxon>Diploptera</taxon>
    </lineage>
</organism>
<dbReference type="GO" id="GO:0004348">
    <property type="term" value="F:glucosylceramidase activity"/>
    <property type="evidence" value="ECO:0007669"/>
    <property type="project" value="UniProtKB-EC"/>
</dbReference>
<dbReference type="PANTHER" id="PTHR11069">
    <property type="entry name" value="GLUCOSYLCERAMIDASE"/>
    <property type="match status" value="1"/>
</dbReference>
<dbReference type="SUPFAM" id="SSF51011">
    <property type="entry name" value="Glycosyl hydrolase domain"/>
    <property type="match status" value="1"/>
</dbReference>
<comment type="catalytic activity">
    <reaction evidence="1">
        <text>a beta-D-glucosyl-(1&lt;-&gt;1')-N-acylsphing-4-enine + H2O = an N-acylsphing-4-enine + D-glucose</text>
        <dbReference type="Rhea" id="RHEA:13269"/>
        <dbReference type="ChEBI" id="CHEBI:4167"/>
        <dbReference type="ChEBI" id="CHEBI:15377"/>
        <dbReference type="ChEBI" id="CHEBI:22801"/>
        <dbReference type="ChEBI" id="CHEBI:52639"/>
        <dbReference type="EC" id="3.2.1.45"/>
    </reaction>
    <physiologicalReaction direction="left-to-right" evidence="1">
        <dbReference type="Rhea" id="RHEA:13270"/>
    </physiologicalReaction>
</comment>
<feature type="domain" description="Glycosyl hydrolase family 30 TIM-barrel" evidence="8">
    <location>
        <begin position="100"/>
        <end position="229"/>
    </location>
</feature>
<evidence type="ECO:0000256" key="1">
    <source>
        <dbReference type="ARBA" id="ARBA00001013"/>
    </source>
</evidence>
<keyword evidence="6" id="KW-0326">Glycosidase</keyword>
<evidence type="ECO:0000259" key="8">
    <source>
        <dbReference type="Pfam" id="PF02055"/>
    </source>
</evidence>
<evidence type="ECO:0000256" key="5">
    <source>
        <dbReference type="ARBA" id="ARBA00022801"/>
    </source>
</evidence>
<evidence type="ECO:0000256" key="7">
    <source>
        <dbReference type="SAM" id="SignalP"/>
    </source>
</evidence>
<dbReference type="EC" id="3.2.1.45" evidence="3 6"/>
<evidence type="ECO:0000256" key="3">
    <source>
        <dbReference type="ARBA" id="ARBA00012658"/>
    </source>
</evidence>
<dbReference type="Pfam" id="PF02055">
    <property type="entry name" value="Glyco_hydro_30"/>
    <property type="match status" value="1"/>
</dbReference>
<evidence type="ECO:0000256" key="4">
    <source>
        <dbReference type="ARBA" id="ARBA00022729"/>
    </source>
</evidence>
<dbReference type="Gene3D" id="3.20.20.80">
    <property type="entry name" value="Glycosidases"/>
    <property type="match status" value="1"/>
</dbReference>
<accession>A0AAD8ESR2</accession>
<dbReference type="SUPFAM" id="SSF51445">
    <property type="entry name" value="(Trans)glycosidases"/>
    <property type="match status" value="1"/>
</dbReference>
<keyword evidence="6" id="KW-0443">Lipid metabolism</keyword>
<dbReference type="GO" id="GO:0016020">
    <property type="term" value="C:membrane"/>
    <property type="evidence" value="ECO:0007669"/>
    <property type="project" value="GOC"/>
</dbReference>
<name>A0AAD8ESR2_DIPPU</name>
<keyword evidence="6" id="KW-0746">Sphingolipid metabolism</keyword>
<dbReference type="InterPro" id="IPR017853">
    <property type="entry name" value="GH"/>
</dbReference>
<keyword evidence="5 6" id="KW-0378">Hydrolase</keyword>
<keyword evidence="10" id="KW-1185">Reference proteome</keyword>